<organism evidence="2 4">
    <name type="scientific">Bartonella krasnovii</name>
    <dbReference type="NCBI Taxonomy" id="2267275"/>
    <lineage>
        <taxon>Bacteria</taxon>
        <taxon>Pseudomonadati</taxon>
        <taxon>Pseudomonadota</taxon>
        <taxon>Alphaproteobacteria</taxon>
        <taxon>Hyphomicrobiales</taxon>
        <taxon>Bartonellaceae</taxon>
        <taxon>Bartonella</taxon>
    </lineage>
</organism>
<dbReference type="Proteomes" id="UP000829580">
    <property type="component" value="Chromosome"/>
</dbReference>
<dbReference type="Proteomes" id="UP000321311">
    <property type="component" value="Chromosome"/>
</dbReference>
<accession>A0A5B9D2Z5</accession>
<proteinExistence type="predicted"/>
<dbReference type="AlphaFoldDB" id="A0A5B9D2Z5"/>
<dbReference type="RefSeq" id="WP_120121077.1">
    <property type="nucleotide sequence ID" value="NZ_CP031844.2"/>
</dbReference>
<sequence>MKEQNWTSEQETHKTIHSFAFQQALLSPRDYKVIFALAVLIILWRMILEIPDVLNWQLTGWQYVVHLVIFKATVIIMGSALFLIPVMFRIRRSVTDQLQENIQKLEEAFSVRELINSLSHRL</sequence>
<dbReference type="KEGG" id="barn:D1092_07175"/>
<dbReference type="GeneID" id="71061915"/>
<reference evidence="2" key="2">
    <citation type="journal article" date="2020" name="Int. J. Syst. Evol. Microbiol.">
        <title>Bartonella kosoyi sp. nov. and Bartonella krasnovii sp. nov., two novel species closely related to the zoonotic Bartonella elizabethae, isolated from black rats and wild desert rodent-fleas.</title>
        <authorList>
            <person name="Gutierrez R."/>
            <person name="Shalit T."/>
            <person name="Markus B."/>
            <person name="Yuan C."/>
            <person name="Nachum-Biala Y."/>
            <person name="Elad D."/>
            <person name="Harrus S."/>
        </authorList>
    </citation>
    <scope>NUCLEOTIDE SEQUENCE</scope>
    <source>
        <strain evidence="2">OE 1-1</strain>
    </source>
</reference>
<evidence type="ECO:0000313" key="5">
    <source>
        <dbReference type="Proteomes" id="UP000829580"/>
    </source>
</evidence>
<evidence type="ECO:0000313" key="4">
    <source>
        <dbReference type="Proteomes" id="UP000321311"/>
    </source>
</evidence>
<feature type="transmembrane region" description="Helical" evidence="1">
    <location>
        <begin position="31"/>
        <end position="48"/>
    </location>
</feature>
<protein>
    <submittedName>
        <fullName evidence="2">Uncharacterized protein</fullName>
    </submittedName>
</protein>
<evidence type="ECO:0000313" key="2">
    <source>
        <dbReference type="EMBL" id="QEE12730.1"/>
    </source>
</evidence>
<dbReference type="OrthoDB" id="7923440at2"/>
<keyword evidence="1" id="KW-1133">Transmembrane helix</keyword>
<dbReference type="EMBL" id="CP093033">
    <property type="protein sequence ID" value="UNF28840.1"/>
    <property type="molecule type" value="Genomic_DNA"/>
</dbReference>
<reference evidence="4" key="1">
    <citation type="submission" date="2019-07" db="EMBL/GenBank/DDBJ databases">
        <title>Bartonella kosoyii sp. nov. and Bartonella krasnovii sp. nov., two novel members of the Bartonella elizabethae complex sensu lato, isolated from black rats and wild desert rodent-fleas.</title>
        <authorList>
            <person name="Gutierrez R."/>
            <person name="Shalit T."/>
            <person name="Markus B."/>
            <person name="Yuan C."/>
            <person name="Nachum-Biala Y."/>
            <person name="Elad D."/>
            <person name="Harrus S."/>
        </authorList>
    </citation>
    <scope>NUCLEOTIDE SEQUENCE [LARGE SCALE GENOMIC DNA]</scope>
    <source>
        <strain evidence="4">OE 1-1</strain>
    </source>
</reference>
<keyword evidence="1" id="KW-0472">Membrane</keyword>
<evidence type="ECO:0000313" key="3">
    <source>
        <dbReference type="EMBL" id="UNF28840.1"/>
    </source>
</evidence>
<keyword evidence="1" id="KW-0812">Transmembrane</keyword>
<evidence type="ECO:0000256" key="1">
    <source>
        <dbReference type="SAM" id="Phobius"/>
    </source>
</evidence>
<keyword evidence="5" id="KW-1185">Reference proteome</keyword>
<gene>
    <name evidence="2" type="ORF">D1092_07175</name>
    <name evidence="3" type="ORF">MNL13_06445</name>
</gene>
<feature type="transmembrane region" description="Helical" evidence="1">
    <location>
        <begin position="60"/>
        <end position="84"/>
    </location>
</feature>
<dbReference type="EMBL" id="CP031844">
    <property type="protein sequence ID" value="QEE12730.1"/>
    <property type="molecule type" value="Genomic_DNA"/>
</dbReference>
<reference evidence="3 5" key="3">
    <citation type="submission" date="2022-02" db="EMBL/GenBank/DDBJ databases">
        <title>Genomic structural plasticity of rodent-associated Bartonella in nature.</title>
        <authorList>
            <person name="Sousa K.C.M."/>
            <person name="Gutierrez R."/>
            <person name="Yahalomi D."/>
            <person name="Shalit T."/>
            <person name="Markus B."/>
            <person name="Nachum-Biala Y."/>
            <person name="Hawlena H."/>
            <person name="Marcos-Hadad E."/>
            <person name="Hazkani-Covo E."/>
            <person name="Neves H.R."/>
            <person name="Covo S."/>
            <person name="Harrus S."/>
        </authorList>
    </citation>
    <scope>NUCLEOTIDE SEQUENCE [LARGE SCALE GENOMIC DNA]</scope>
    <source>
        <strain evidence="3 5">B35_1_2</strain>
    </source>
</reference>
<name>A0A5B9D2Z5_9HYPH</name>